<organism evidence="1 2">
    <name type="scientific">Gymnopus androsaceus JB14</name>
    <dbReference type="NCBI Taxonomy" id="1447944"/>
    <lineage>
        <taxon>Eukaryota</taxon>
        <taxon>Fungi</taxon>
        <taxon>Dikarya</taxon>
        <taxon>Basidiomycota</taxon>
        <taxon>Agaricomycotina</taxon>
        <taxon>Agaricomycetes</taxon>
        <taxon>Agaricomycetidae</taxon>
        <taxon>Agaricales</taxon>
        <taxon>Marasmiineae</taxon>
        <taxon>Omphalotaceae</taxon>
        <taxon>Gymnopus</taxon>
    </lineage>
</organism>
<reference evidence="1" key="1">
    <citation type="journal article" date="2019" name="Environ. Microbiol.">
        <title>Fungal ecological strategies reflected in gene transcription - a case study of two litter decomposers.</title>
        <authorList>
            <person name="Barbi F."/>
            <person name="Kohler A."/>
            <person name="Barry K."/>
            <person name="Baskaran P."/>
            <person name="Daum C."/>
            <person name="Fauchery L."/>
            <person name="Ihrmark K."/>
            <person name="Kuo A."/>
            <person name="LaButti K."/>
            <person name="Lipzen A."/>
            <person name="Morin E."/>
            <person name="Grigoriev I.V."/>
            <person name="Henrissat B."/>
            <person name="Lindahl B."/>
            <person name="Martin F."/>
        </authorList>
    </citation>
    <scope>NUCLEOTIDE SEQUENCE</scope>
    <source>
        <strain evidence="1">JB14</strain>
    </source>
</reference>
<accession>A0A6A4GQH7</accession>
<evidence type="ECO:0000313" key="2">
    <source>
        <dbReference type="Proteomes" id="UP000799118"/>
    </source>
</evidence>
<dbReference type="AlphaFoldDB" id="A0A6A4GQH7"/>
<sequence length="153" mass="17786">MYRNVWEEDRQDRQDLQDLQDHKEIWDIQESQDSQELQGPWDNLDHKDLREGMGIGTWVKQLGRPSLENQSSKFASQTPLMYQIDSYGELSSPTVIACLMPNLPFTKQLSLESNTHPPGSPELYHNTIRTWWNASLVKELEHTSWPSMSGRNS</sequence>
<evidence type="ECO:0000313" key="1">
    <source>
        <dbReference type="EMBL" id="KAE9387560.1"/>
    </source>
</evidence>
<dbReference type="Proteomes" id="UP000799118">
    <property type="component" value="Unassembled WGS sequence"/>
</dbReference>
<proteinExistence type="predicted"/>
<gene>
    <name evidence="1" type="ORF">BT96DRAFT_1005007</name>
</gene>
<keyword evidence="2" id="KW-1185">Reference proteome</keyword>
<name>A0A6A4GQH7_9AGAR</name>
<dbReference type="EMBL" id="ML769793">
    <property type="protein sequence ID" value="KAE9387560.1"/>
    <property type="molecule type" value="Genomic_DNA"/>
</dbReference>
<protein>
    <submittedName>
        <fullName evidence="1">Uncharacterized protein</fullName>
    </submittedName>
</protein>